<evidence type="ECO:0000313" key="2">
    <source>
        <dbReference type="Proteomes" id="UP000001038"/>
    </source>
</evidence>
<protein>
    <submittedName>
        <fullName evidence="1">Uncharacterized protein</fullName>
    </submittedName>
</protein>
<name>A0A3B3HIS0_ORYLA</name>
<dbReference type="Proteomes" id="UP000001038">
    <property type="component" value="Chromosome 9"/>
</dbReference>
<reference evidence="1" key="2">
    <citation type="submission" date="2025-08" db="UniProtKB">
        <authorList>
            <consortium name="Ensembl"/>
        </authorList>
    </citation>
    <scope>IDENTIFICATION</scope>
    <source>
        <strain evidence="1">Hd-rR</strain>
    </source>
</reference>
<keyword evidence="2" id="KW-1185">Reference proteome</keyword>
<evidence type="ECO:0000313" key="1">
    <source>
        <dbReference type="Ensembl" id="ENSORLP00000031639.1"/>
    </source>
</evidence>
<reference evidence="1" key="3">
    <citation type="submission" date="2025-09" db="UniProtKB">
        <authorList>
            <consortium name="Ensembl"/>
        </authorList>
    </citation>
    <scope>IDENTIFICATION</scope>
    <source>
        <strain evidence="1">Hd-rR</strain>
    </source>
</reference>
<dbReference type="InParanoid" id="A0A3B3HIS0"/>
<dbReference type="Bgee" id="ENSORLG00000025747">
    <property type="expression patterns" value="Expressed in blastula and 3 other cell types or tissues"/>
</dbReference>
<proteinExistence type="predicted"/>
<reference evidence="1 2" key="1">
    <citation type="journal article" date="2007" name="Nature">
        <title>The medaka draft genome and insights into vertebrate genome evolution.</title>
        <authorList>
            <person name="Kasahara M."/>
            <person name="Naruse K."/>
            <person name="Sasaki S."/>
            <person name="Nakatani Y."/>
            <person name="Qu W."/>
            <person name="Ahsan B."/>
            <person name="Yamada T."/>
            <person name="Nagayasu Y."/>
            <person name="Doi K."/>
            <person name="Kasai Y."/>
            <person name="Jindo T."/>
            <person name="Kobayashi D."/>
            <person name="Shimada A."/>
            <person name="Toyoda A."/>
            <person name="Kuroki Y."/>
            <person name="Fujiyama A."/>
            <person name="Sasaki T."/>
            <person name="Shimizu A."/>
            <person name="Asakawa S."/>
            <person name="Shimizu N."/>
            <person name="Hashimoto S."/>
            <person name="Yang J."/>
            <person name="Lee Y."/>
            <person name="Matsushima K."/>
            <person name="Sugano S."/>
            <person name="Sakaizumi M."/>
            <person name="Narita T."/>
            <person name="Ohishi K."/>
            <person name="Haga S."/>
            <person name="Ohta F."/>
            <person name="Nomoto H."/>
            <person name="Nogata K."/>
            <person name="Morishita T."/>
            <person name="Endo T."/>
            <person name="Shin-I T."/>
            <person name="Takeda H."/>
            <person name="Morishita S."/>
            <person name="Kohara Y."/>
        </authorList>
    </citation>
    <scope>NUCLEOTIDE SEQUENCE [LARGE SCALE GENOMIC DNA]</scope>
    <source>
        <strain evidence="1 2">Hd-rR</strain>
    </source>
</reference>
<dbReference type="Ensembl" id="ENSORLT00000042483.1">
    <property type="protein sequence ID" value="ENSORLP00000031639.1"/>
    <property type="gene ID" value="ENSORLG00000025747.1"/>
</dbReference>
<accession>A0A3B3HIS0</accession>
<dbReference type="GeneTree" id="ENSGT00940000179178"/>
<dbReference type="AlphaFoldDB" id="A0A3B3HIS0"/>
<organism evidence="1 2">
    <name type="scientific">Oryzias latipes</name>
    <name type="common">Japanese rice fish</name>
    <name type="synonym">Japanese killifish</name>
    <dbReference type="NCBI Taxonomy" id="8090"/>
    <lineage>
        <taxon>Eukaryota</taxon>
        <taxon>Metazoa</taxon>
        <taxon>Chordata</taxon>
        <taxon>Craniata</taxon>
        <taxon>Vertebrata</taxon>
        <taxon>Euteleostomi</taxon>
        <taxon>Actinopterygii</taxon>
        <taxon>Neopterygii</taxon>
        <taxon>Teleostei</taxon>
        <taxon>Neoteleostei</taxon>
        <taxon>Acanthomorphata</taxon>
        <taxon>Ovalentaria</taxon>
        <taxon>Atherinomorphae</taxon>
        <taxon>Beloniformes</taxon>
        <taxon>Adrianichthyidae</taxon>
        <taxon>Oryziinae</taxon>
        <taxon>Oryzias</taxon>
    </lineage>
</organism>
<sequence length="147" mass="16471">MYFSVGNETFIREHSLLHSEDCTVILVLSGGSRSTESLDIYECETLILIRSLSLVPLRLYWECLMRRMLRVALGLLLSCSELGSSVELSFLFPLDSTDGSLLEGLRHGYFQIKSGLGWGKKLGYLKSPLISTLDVRFFHAPPIGINN</sequence>